<evidence type="ECO:0000256" key="1">
    <source>
        <dbReference type="SAM" id="SignalP"/>
    </source>
</evidence>
<dbReference type="RefSeq" id="WP_221305550.1">
    <property type="nucleotide sequence ID" value="NZ_JACHIF010000014.1"/>
</dbReference>
<evidence type="ECO:0000313" key="2">
    <source>
        <dbReference type="EMBL" id="MBB5040513.1"/>
    </source>
</evidence>
<keyword evidence="3" id="KW-1185">Reference proteome</keyword>
<evidence type="ECO:0000313" key="3">
    <source>
        <dbReference type="Proteomes" id="UP000534294"/>
    </source>
</evidence>
<sequence>MPFRLLLFSVALHSSFLLAVDPPSLSKSQLTEPMNQAWDAVWNRFYLDKVQTFADYLSSYEKGQEQSHLPKAEEVNRQYPNPCGYGTGMEDGDILGGAMLSILCDRFAVTGEEDLRERAANVFEGLRRCATVHGVRGFIARNVCPEDGTGVYINSSRDQVTHFVHGLWQYYHSPLSTDLTRQQTRTIMADVAERMIEFVTPENDYDFCRADGTRCPLGICRMWNVQAHEAARLPMIYAAAWDVTHDERYRKMWRQYVAEAIEQSASPDPHKPAYALLQMQCSLEVLHDLEPDAALKVTLQARMAHVRELALKRFTWVAGKIATKSPEEMRMLGPDWRKVSVWKDQKGYQVPQWGPYREIWHLTREAGESALVILMINPETVTSEQKSNLEKMILKTDYLHNSSCGIIYHLAAYWKACRHTVLKKH</sequence>
<accession>A0A7W7YQK0</accession>
<feature type="signal peptide" evidence="1">
    <location>
        <begin position="1"/>
        <end position="19"/>
    </location>
</feature>
<organism evidence="2 3">
    <name type="scientific">Prosthecobacter dejongeii</name>
    <dbReference type="NCBI Taxonomy" id="48465"/>
    <lineage>
        <taxon>Bacteria</taxon>
        <taxon>Pseudomonadati</taxon>
        <taxon>Verrucomicrobiota</taxon>
        <taxon>Verrucomicrobiia</taxon>
        <taxon>Verrucomicrobiales</taxon>
        <taxon>Verrucomicrobiaceae</taxon>
        <taxon>Prosthecobacter</taxon>
    </lineage>
</organism>
<gene>
    <name evidence="2" type="ORF">HNQ64_004799</name>
</gene>
<feature type="chain" id="PRO_5030886558" evidence="1">
    <location>
        <begin position="20"/>
        <end position="425"/>
    </location>
</feature>
<reference evidence="2 3" key="1">
    <citation type="submission" date="2020-08" db="EMBL/GenBank/DDBJ databases">
        <title>Genomic Encyclopedia of Type Strains, Phase IV (KMG-IV): sequencing the most valuable type-strain genomes for metagenomic binning, comparative biology and taxonomic classification.</title>
        <authorList>
            <person name="Goeker M."/>
        </authorList>
    </citation>
    <scope>NUCLEOTIDE SEQUENCE [LARGE SCALE GENOMIC DNA]</scope>
    <source>
        <strain evidence="2 3">DSM 12251</strain>
    </source>
</reference>
<proteinExistence type="predicted"/>
<comment type="caution">
    <text evidence="2">The sequence shown here is derived from an EMBL/GenBank/DDBJ whole genome shotgun (WGS) entry which is preliminary data.</text>
</comment>
<dbReference type="EMBL" id="JACHIF010000014">
    <property type="protein sequence ID" value="MBB5040513.1"/>
    <property type="molecule type" value="Genomic_DNA"/>
</dbReference>
<protein>
    <submittedName>
        <fullName evidence="2">Uncharacterized protein</fullName>
    </submittedName>
</protein>
<name>A0A7W7YQK0_9BACT</name>
<dbReference type="AlphaFoldDB" id="A0A7W7YQK0"/>
<keyword evidence="1" id="KW-0732">Signal</keyword>
<dbReference type="Proteomes" id="UP000534294">
    <property type="component" value="Unassembled WGS sequence"/>
</dbReference>